<dbReference type="GO" id="GO:0031297">
    <property type="term" value="P:replication fork processing"/>
    <property type="evidence" value="ECO:0007669"/>
    <property type="project" value="TreeGrafter"/>
</dbReference>
<dbReference type="RefSeq" id="WP_024893272.1">
    <property type="nucleotide sequence ID" value="NZ_LWSA01000028.1"/>
</dbReference>
<dbReference type="Pfam" id="PF00176">
    <property type="entry name" value="SNF2-rel_dom"/>
    <property type="match status" value="1"/>
</dbReference>
<evidence type="ECO:0000313" key="5">
    <source>
        <dbReference type="Proteomes" id="UP000094893"/>
    </source>
</evidence>
<dbReference type="InterPro" id="IPR000330">
    <property type="entry name" value="SNF2_N"/>
</dbReference>
<evidence type="ECO:0000313" key="4">
    <source>
        <dbReference type="EMBL" id="OCX76244.1"/>
    </source>
</evidence>
<dbReference type="GO" id="GO:0006281">
    <property type="term" value="P:DNA repair"/>
    <property type="evidence" value="ECO:0007669"/>
    <property type="project" value="TreeGrafter"/>
</dbReference>
<protein>
    <recommendedName>
        <fullName evidence="6">Helicase</fullName>
    </recommendedName>
</protein>
<dbReference type="InterPro" id="IPR014001">
    <property type="entry name" value="Helicase_ATP-bd"/>
</dbReference>
<dbReference type="InterPro" id="IPR001650">
    <property type="entry name" value="Helicase_C-like"/>
</dbReference>
<comment type="caution">
    <text evidence="4">The sequence shown here is derived from an EMBL/GenBank/DDBJ whole genome shotgun (WGS) entry which is preliminary data.</text>
</comment>
<keyword evidence="1" id="KW-0378">Hydrolase</keyword>
<proteinExistence type="predicted"/>
<evidence type="ECO:0000259" key="3">
    <source>
        <dbReference type="PROSITE" id="PS51194"/>
    </source>
</evidence>
<dbReference type="CDD" id="cd18793">
    <property type="entry name" value="SF2_C_SNF"/>
    <property type="match status" value="1"/>
</dbReference>
<dbReference type="GO" id="GO:0016787">
    <property type="term" value="F:hydrolase activity"/>
    <property type="evidence" value="ECO:0007669"/>
    <property type="project" value="UniProtKB-KW"/>
</dbReference>
<dbReference type="GO" id="GO:0005524">
    <property type="term" value="F:ATP binding"/>
    <property type="evidence" value="ECO:0007669"/>
    <property type="project" value="InterPro"/>
</dbReference>
<feature type="domain" description="Helicase ATP-binding" evidence="2">
    <location>
        <begin position="253"/>
        <end position="405"/>
    </location>
</feature>
<dbReference type="EMBL" id="LWSA01000028">
    <property type="protein sequence ID" value="OCX76244.1"/>
    <property type="molecule type" value="Genomic_DNA"/>
</dbReference>
<dbReference type="PANTHER" id="PTHR45766:SF6">
    <property type="entry name" value="SWI_SNF-RELATED MATRIX-ASSOCIATED ACTIN-DEPENDENT REGULATOR OF CHROMATIN SUBFAMILY A-LIKE PROTEIN 1"/>
    <property type="match status" value="1"/>
</dbReference>
<dbReference type="InterPro" id="IPR038718">
    <property type="entry name" value="SNF2-like_sf"/>
</dbReference>
<dbReference type="PROSITE" id="PS51192">
    <property type="entry name" value="HELICASE_ATP_BIND_1"/>
    <property type="match status" value="1"/>
</dbReference>
<feature type="domain" description="Helicase C-terminal" evidence="3">
    <location>
        <begin position="484"/>
        <end position="645"/>
    </location>
</feature>
<reference evidence="4 5" key="1">
    <citation type="journal article" date="2016" name="Int. J. Mol. Sci.">
        <title>Comparative genomics of the extreme acidophile Acidithiobacillus thiooxidans reveals intraspecific divergence and niche adaptation.</title>
        <authorList>
            <person name="Zhang X."/>
            <person name="Feng X."/>
            <person name="Tao J."/>
            <person name="Ma L."/>
            <person name="Xiao Y."/>
            <person name="Liang Y."/>
            <person name="Liu X."/>
            <person name="Yin H."/>
        </authorList>
    </citation>
    <scope>NUCLEOTIDE SEQUENCE [LARGE SCALE GENOMIC DNA]</scope>
    <source>
        <strain evidence="4 5">A02</strain>
    </source>
</reference>
<dbReference type="Proteomes" id="UP000094893">
    <property type="component" value="Unassembled WGS sequence"/>
</dbReference>
<dbReference type="Pfam" id="PF00271">
    <property type="entry name" value="Helicase_C"/>
    <property type="match status" value="1"/>
</dbReference>
<dbReference type="InterPro" id="IPR049730">
    <property type="entry name" value="SNF2/RAD54-like_C"/>
</dbReference>
<evidence type="ECO:0008006" key="6">
    <source>
        <dbReference type="Google" id="ProtNLM"/>
    </source>
</evidence>
<dbReference type="AlphaFoldDB" id="A0A1C2IJS9"/>
<dbReference type="PROSITE" id="PS51194">
    <property type="entry name" value="HELICASE_CTER"/>
    <property type="match status" value="1"/>
</dbReference>
<dbReference type="SMART" id="SM00490">
    <property type="entry name" value="HELICc"/>
    <property type="match status" value="1"/>
</dbReference>
<dbReference type="SUPFAM" id="SSF52540">
    <property type="entry name" value="P-loop containing nucleoside triphosphate hydrolases"/>
    <property type="match status" value="2"/>
</dbReference>
<gene>
    <name evidence="4" type="ORF">A6P07_02815</name>
</gene>
<accession>A0A1C2IJS9</accession>
<dbReference type="InterPro" id="IPR027417">
    <property type="entry name" value="P-loop_NTPase"/>
</dbReference>
<dbReference type="GO" id="GO:0004386">
    <property type="term" value="F:helicase activity"/>
    <property type="evidence" value="ECO:0007669"/>
    <property type="project" value="UniProtKB-KW"/>
</dbReference>
<dbReference type="CDD" id="cd17919">
    <property type="entry name" value="DEXHc_Snf"/>
    <property type="match status" value="1"/>
</dbReference>
<dbReference type="Gene3D" id="3.40.50.10810">
    <property type="entry name" value="Tandem AAA-ATPase domain"/>
    <property type="match status" value="1"/>
</dbReference>
<name>A0A1C2IJS9_ACITH</name>
<evidence type="ECO:0000259" key="2">
    <source>
        <dbReference type="PROSITE" id="PS51192"/>
    </source>
</evidence>
<dbReference type="SMART" id="SM00487">
    <property type="entry name" value="DEXDc"/>
    <property type="match status" value="1"/>
</dbReference>
<sequence>MSDYTSAHTQDQGLWAGIYSDGLRLGVWTKYDKRTPKIFKEQGFAWLAEKKIWVGLRKWADDLIAALSRLDESAFPREIGDAMLKKADQRREPFWSAAVRPALQPRGGNRWFFMPPFDPATNRAMKKYNARWNSEEQCWMLTGVADDIFAYLDSIAIPVRNLTTVPVGAPLRRQPGAWSPYLMKVSQEDEEASGVKRLHVGGVVQVPGAEKKEEENEPDNPLYKPLELLPVDDAVIEDIAVRFSLLPYQNEGVRHFLQRTSALNADDMGLGKTRQTIAAASYLPGGKVIVCPASLKDNWSREIQMVLPDTDPFIFENTLPGEQPGWCIVNYERLADFLTAMEKLDWHFSVMAVDEAHYLKEPTAQRTENAFALAEYADRKWLLTATPMLNTPMESWTLLRLSGHPAGDIPAREFSRAFTKTRGDRQGLGGRISEWMIRRMKDDVLTLAGKYRQEPVITISEVDRVSYDAFMDDDELMVLQKINLARQWLERVKREPILEMLGDLQPDAKAIIFCNFEASVRWFMKQLPDGSAVRLTGKETRKQRDAAVQQFQNDPNCRWFVGNIKAAGVGLNLTAATYVFFVSRPWTPADQTQAEDRAYRIGQDRRVEIYIPIVADSIDEQIRSLLIDKQKVTEDVLVGALETKAAQVASEDAMVEEVFS</sequence>
<evidence type="ECO:0000256" key="1">
    <source>
        <dbReference type="ARBA" id="ARBA00022801"/>
    </source>
</evidence>
<dbReference type="PANTHER" id="PTHR45766">
    <property type="entry name" value="DNA ANNEALING HELICASE AND ENDONUCLEASE ZRANB3 FAMILY MEMBER"/>
    <property type="match status" value="1"/>
</dbReference>
<organism evidence="4 5">
    <name type="scientific">Acidithiobacillus thiooxidans</name>
    <name type="common">Thiobacillus thiooxidans</name>
    <dbReference type="NCBI Taxonomy" id="930"/>
    <lineage>
        <taxon>Bacteria</taxon>
        <taxon>Pseudomonadati</taxon>
        <taxon>Pseudomonadota</taxon>
        <taxon>Acidithiobacillia</taxon>
        <taxon>Acidithiobacillales</taxon>
        <taxon>Acidithiobacillaceae</taxon>
        <taxon>Acidithiobacillus</taxon>
    </lineage>
</organism>
<dbReference type="Gene3D" id="3.40.50.300">
    <property type="entry name" value="P-loop containing nucleotide triphosphate hydrolases"/>
    <property type="match status" value="1"/>
</dbReference>